<dbReference type="InterPro" id="IPR020806">
    <property type="entry name" value="PKS_PP-bd"/>
</dbReference>
<dbReference type="EMBL" id="JBFAUK010000029">
    <property type="protein sequence ID" value="MEV5510185.1"/>
    <property type="molecule type" value="Genomic_DNA"/>
</dbReference>
<accession>A0ABV3K4U7</accession>
<evidence type="ECO:0000256" key="4">
    <source>
        <dbReference type="ARBA" id="ARBA00022679"/>
    </source>
</evidence>
<dbReference type="Pfam" id="PF16197">
    <property type="entry name" value="KAsynt_C_assoc"/>
    <property type="match status" value="1"/>
</dbReference>
<dbReference type="InterPro" id="IPR016039">
    <property type="entry name" value="Thiolase-like"/>
</dbReference>
<evidence type="ECO:0000259" key="12">
    <source>
        <dbReference type="PROSITE" id="PS52019"/>
    </source>
</evidence>
<keyword evidence="3" id="KW-0597">Phosphoprotein</keyword>
<dbReference type="Proteomes" id="UP001552594">
    <property type="component" value="Unassembled WGS sequence"/>
</dbReference>
<dbReference type="Pfam" id="PF00109">
    <property type="entry name" value="ketoacyl-synt"/>
    <property type="match status" value="1"/>
</dbReference>
<dbReference type="PROSITE" id="PS00606">
    <property type="entry name" value="KS3_1"/>
    <property type="match status" value="1"/>
</dbReference>
<gene>
    <name evidence="13" type="ORF">AB0L16_27805</name>
</gene>
<dbReference type="InterPro" id="IPR050091">
    <property type="entry name" value="PKS_NRPS_Biosynth_Enz"/>
</dbReference>
<comment type="pathway">
    <text evidence="1">Antibiotic biosynthesis.</text>
</comment>
<proteinExistence type="predicted"/>
<dbReference type="InterPro" id="IPR014031">
    <property type="entry name" value="Ketoacyl_synth_C"/>
</dbReference>
<dbReference type="Pfam" id="PF02801">
    <property type="entry name" value="Ketoacyl-synt_C"/>
    <property type="match status" value="1"/>
</dbReference>
<keyword evidence="2" id="KW-0596">Phosphopantetheine</keyword>
<feature type="region of interest" description="Disordered" evidence="9">
    <location>
        <begin position="1773"/>
        <end position="1792"/>
    </location>
</feature>
<reference evidence="13 14" key="1">
    <citation type="submission" date="2024-06" db="EMBL/GenBank/DDBJ databases">
        <title>The Natural Products Discovery Center: Release of the First 8490 Sequenced Strains for Exploring Actinobacteria Biosynthetic Diversity.</title>
        <authorList>
            <person name="Kalkreuter E."/>
            <person name="Kautsar S.A."/>
            <person name="Yang D."/>
            <person name="Bader C.D."/>
            <person name="Teijaro C.N."/>
            <person name="Fluegel L."/>
            <person name="Davis C.M."/>
            <person name="Simpson J.R."/>
            <person name="Lauterbach L."/>
            <person name="Steele A.D."/>
            <person name="Gui C."/>
            <person name="Meng S."/>
            <person name="Li G."/>
            <person name="Viehrig K."/>
            <person name="Ye F."/>
            <person name="Su P."/>
            <person name="Kiefer A.F."/>
            <person name="Nichols A."/>
            <person name="Cepeda A.J."/>
            <person name="Yan W."/>
            <person name="Fan B."/>
            <person name="Jiang Y."/>
            <person name="Adhikari A."/>
            <person name="Zheng C.-J."/>
            <person name="Schuster L."/>
            <person name="Cowan T.M."/>
            <person name="Smanski M.J."/>
            <person name="Chevrette M.G."/>
            <person name="De Carvalho L.P.S."/>
            <person name="Shen B."/>
        </authorList>
    </citation>
    <scope>NUCLEOTIDE SEQUENCE [LARGE SCALE GENOMIC DNA]</scope>
    <source>
        <strain evidence="13 14">NPDC052347</strain>
    </source>
</reference>
<dbReference type="InterPro" id="IPR016035">
    <property type="entry name" value="Acyl_Trfase/lysoPLipase"/>
</dbReference>
<dbReference type="SUPFAM" id="SSF52151">
    <property type="entry name" value="FabD/lysophospholipase-like"/>
    <property type="match status" value="1"/>
</dbReference>
<evidence type="ECO:0000256" key="6">
    <source>
        <dbReference type="ARBA" id="ARBA00023268"/>
    </source>
</evidence>
<dbReference type="SUPFAM" id="SSF51735">
    <property type="entry name" value="NAD(P)-binding Rossmann-fold domains"/>
    <property type="match status" value="2"/>
</dbReference>
<evidence type="ECO:0000256" key="2">
    <source>
        <dbReference type="ARBA" id="ARBA00022450"/>
    </source>
</evidence>
<evidence type="ECO:0000256" key="5">
    <source>
        <dbReference type="ARBA" id="ARBA00023194"/>
    </source>
</evidence>
<dbReference type="InterPro" id="IPR013968">
    <property type="entry name" value="PKS_KR"/>
</dbReference>
<dbReference type="PANTHER" id="PTHR43775">
    <property type="entry name" value="FATTY ACID SYNTHASE"/>
    <property type="match status" value="1"/>
</dbReference>
<dbReference type="SMART" id="SM00823">
    <property type="entry name" value="PKS_PP"/>
    <property type="match status" value="1"/>
</dbReference>
<feature type="compositionally biased region" description="Acidic residues" evidence="9">
    <location>
        <begin position="1751"/>
        <end position="1761"/>
    </location>
</feature>
<keyword evidence="6" id="KW-0511">Multifunctional enzyme</keyword>
<dbReference type="InterPro" id="IPR049900">
    <property type="entry name" value="PKS_mFAS_DH"/>
</dbReference>
<dbReference type="Gene3D" id="3.10.129.110">
    <property type="entry name" value="Polyketide synthase dehydratase"/>
    <property type="match status" value="1"/>
</dbReference>
<feature type="domain" description="PKS/mFAS DH" evidence="12">
    <location>
        <begin position="908"/>
        <end position="1177"/>
    </location>
</feature>
<dbReference type="Pfam" id="PF14765">
    <property type="entry name" value="PS-DH"/>
    <property type="match status" value="1"/>
</dbReference>
<dbReference type="InterPro" id="IPR001227">
    <property type="entry name" value="Ac_transferase_dom_sf"/>
</dbReference>
<dbReference type="Pfam" id="PF22953">
    <property type="entry name" value="SpnB_Rossmann"/>
    <property type="match status" value="1"/>
</dbReference>
<feature type="active site" description="Proton acceptor; for dehydratase activity" evidence="8">
    <location>
        <position position="940"/>
    </location>
</feature>
<dbReference type="InterPro" id="IPR042104">
    <property type="entry name" value="PKS_dehydratase_sf"/>
</dbReference>
<evidence type="ECO:0000256" key="3">
    <source>
        <dbReference type="ARBA" id="ARBA00022553"/>
    </source>
</evidence>
<dbReference type="Gene3D" id="3.40.50.720">
    <property type="entry name" value="NAD(P)-binding Rossmann-like Domain"/>
    <property type="match status" value="1"/>
</dbReference>
<dbReference type="InterPro" id="IPR014030">
    <property type="entry name" value="Ketoacyl_synth_N"/>
</dbReference>
<protein>
    <submittedName>
        <fullName evidence="13">Type I polyketide synthase</fullName>
    </submittedName>
</protein>
<evidence type="ECO:0000256" key="8">
    <source>
        <dbReference type="PROSITE-ProRule" id="PRU01363"/>
    </source>
</evidence>
<evidence type="ECO:0000256" key="9">
    <source>
        <dbReference type="SAM" id="MobiDB-lite"/>
    </source>
</evidence>
<dbReference type="SMART" id="SM00827">
    <property type="entry name" value="PKS_AT"/>
    <property type="match status" value="1"/>
</dbReference>
<dbReference type="SUPFAM" id="SSF55048">
    <property type="entry name" value="Probable ACP-binding domain of malonyl-CoA ACP transacylase"/>
    <property type="match status" value="1"/>
</dbReference>
<evidence type="ECO:0000259" key="10">
    <source>
        <dbReference type="PROSITE" id="PS50075"/>
    </source>
</evidence>
<feature type="region of interest" description="Disordered" evidence="9">
    <location>
        <begin position="1743"/>
        <end position="1766"/>
    </location>
</feature>
<dbReference type="RefSeq" id="WP_161968598.1">
    <property type="nucleotide sequence ID" value="NZ_JBFAUK010000029.1"/>
</dbReference>
<dbReference type="Gene3D" id="1.10.1200.10">
    <property type="entry name" value="ACP-like"/>
    <property type="match status" value="1"/>
</dbReference>
<dbReference type="Pfam" id="PF00698">
    <property type="entry name" value="Acyl_transf_1"/>
    <property type="match status" value="1"/>
</dbReference>
<dbReference type="InterPro" id="IPR016036">
    <property type="entry name" value="Malonyl_transacylase_ACP-bd"/>
</dbReference>
<dbReference type="Gene3D" id="3.40.47.10">
    <property type="match status" value="1"/>
</dbReference>
<keyword evidence="5" id="KW-0045">Antibiotic biosynthesis</keyword>
<keyword evidence="7" id="KW-0012">Acyltransferase</keyword>
<organism evidence="13 14">
    <name type="scientific">Streptomyces orinoci</name>
    <name type="common">Streptoverticillium orinoci</name>
    <dbReference type="NCBI Taxonomy" id="67339"/>
    <lineage>
        <taxon>Bacteria</taxon>
        <taxon>Bacillati</taxon>
        <taxon>Actinomycetota</taxon>
        <taxon>Actinomycetes</taxon>
        <taxon>Kitasatosporales</taxon>
        <taxon>Streptomycetaceae</taxon>
        <taxon>Streptomyces</taxon>
    </lineage>
</organism>
<dbReference type="Pfam" id="PF08659">
    <property type="entry name" value="KR"/>
    <property type="match status" value="1"/>
</dbReference>
<evidence type="ECO:0000259" key="11">
    <source>
        <dbReference type="PROSITE" id="PS52004"/>
    </source>
</evidence>
<dbReference type="InterPro" id="IPR009081">
    <property type="entry name" value="PP-bd_ACP"/>
</dbReference>
<dbReference type="SMART" id="SM00822">
    <property type="entry name" value="PKS_KR"/>
    <property type="match status" value="1"/>
</dbReference>
<dbReference type="InterPro" id="IPR055123">
    <property type="entry name" value="SpnB-like_Rossmann"/>
</dbReference>
<dbReference type="InterPro" id="IPR014043">
    <property type="entry name" value="Acyl_transferase_dom"/>
</dbReference>
<feature type="region of interest" description="N-terminal hotdog fold" evidence="8">
    <location>
        <begin position="908"/>
        <end position="1030"/>
    </location>
</feature>
<dbReference type="PROSITE" id="PS52004">
    <property type="entry name" value="KS3_2"/>
    <property type="match status" value="1"/>
</dbReference>
<keyword evidence="4" id="KW-0808">Transferase</keyword>
<evidence type="ECO:0000313" key="14">
    <source>
        <dbReference type="Proteomes" id="UP001552594"/>
    </source>
</evidence>
<dbReference type="Gene3D" id="3.40.366.10">
    <property type="entry name" value="Malonyl-Coenzyme A Acyl Carrier Protein, domain 2"/>
    <property type="match status" value="1"/>
</dbReference>
<dbReference type="InterPro" id="IPR032821">
    <property type="entry name" value="PKS_assoc"/>
</dbReference>
<dbReference type="SMART" id="SM00826">
    <property type="entry name" value="PKS_DH"/>
    <property type="match status" value="1"/>
</dbReference>
<evidence type="ECO:0000313" key="13">
    <source>
        <dbReference type="EMBL" id="MEV5510185.1"/>
    </source>
</evidence>
<name>A0ABV3K4U7_STRON</name>
<feature type="compositionally biased region" description="Basic and acidic residues" evidence="9">
    <location>
        <begin position="1778"/>
        <end position="1792"/>
    </location>
</feature>
<sequence length="1792" mass="189102">MSVTDTRGVPGPDPMSDKRREPIAIVGMACRFPGGVTSPDDLWQLVADGIDAIGPFPRDRGWDLDHLFHPDPDHPGTSSTREGGFLYDAAEFDPSLFGISPREAIRMDPQQRLVLETCWEAIERAGIDPTVLRDTRTGTYCGLMYAEYGTHKKEAFAITGRLPSVLSGRVAHALGLVGPAITVDTACSSSLVAIHLAAQALRNGDCELALSGGATVMVNPAPFVEFSRQHGLAPDGRCKAFAASADGTAWSEGVGMLLLERLSDAHRHNHPILAVIRGSALNHDGAGSGLTAPNGPSQQAVIRAALTDAHLTPDTIDAIEAHGTGTALGDPIEAHALLATYGTNRTPQHPLHLGTIKSNIGHTQAAAGVAGIIKMTMAIHHGLLPKTLHTDQPSPRIDWSQGHLALLTHTQPWPHHTRPRRAAISSFGLSGTNAHLILEQPPQPTPTTTITPTDEDGSFPWLLSGQTEQALRSRAAQLHNHLTAHQDLAIADIGLSLATTRTTTHTHRAAILATGRTEALRSLQALARGEATPQVITRTSTTAADTTAYLFPGQGSQYPGSGRDLHARFPAFAHALDEACAHLDPHLEHTLRDVMFAGPGTPESALLDQTAYTQPALFALEVALFRLLEHHGAAPDLLLGHSIGEIAAAHVAGVLDLADACTLVAHRGRLMQCAPAGGRMVAVEATEEEIRQALAPYSGRLDLAAVNGPRDVVVTGDAEAAAELAQAWRTRGRRTTELKVSHAFHSPHMDGLLEDFRDVAARLTYSEPRISVVSNLTGRLATAAMLMDPDYWVRQLRGTVRFHDGMRFLESRGVTEYLEMGHGGLAILARRSQDPGSPGIVTPLMRRGHDPVATVTTALARLALNGARLDPGESFPGGRRIPLPTYPFQRQHYWLSTPAAGDATARSHPVLDEGLEPADGSGLVFTGRLDAEDMPWLADHTVAGTPVLPAAGIAELALSAAHRAGAGHVAELTLEQVLPVAQPTDIQLIVGAPDEEGSRSLAVYSRPADTRGAAWTRHATGTLSAAVPAEVAGLPSWPPRGASPVPVDDLYSQLAERGYTYGYTFRGLRELWRDGSDLYAVVGPRAKASRDGFQLHPAALDSALHALAAADRSESRLLVPFAWRGLTLHGPGNGPLRVHLRRGAADSCSLLVADETGAPVLSADKLVLRELKPPAPSPADGSALLALDWTDLASGAPLLSGTWAAVGPGAEAMPGLVQSDGTAARVHSDLDGLLRSIDDGAAVPEVVLAFVTAAPPGGPEPTRTTGAGAQEVLGLLQQWLSDSRSATSRLALITRDAVSTPGDTRSDPAHAAVWGLVRAAQSEHPGRFTLIDSDGAPQSVRGLLKAAASEEPQLAVRGGRILSPRLRPHRPFPSGRAPFDRHSRVLVTGGLGALGRLVARHLVDRYGVRRLVLVGRRGPRTPGAAEFASDLETAGVRVTVAAGDAGDRAALAAILDDLDQPPTAVVHAAGVLDDTVVQRLTPERLDAVLRPKADAAVHLHELTRHLDLSAFILFSSFSGTLGLPGQGNYAAANAYLDALALKRRAEGLTATSLAWGLWAVGDGLGGGLGTTELRRLARHGAAALSVEDGLALFDTAVADTATVLLPTRLDTRELTAESVPPLLRALVPAAAKARRSVPAPSAPGTAAALRRRLADAPRTARQHLVLEAVRAEVAAVLELSAPDQVPAAARFQDLGVDSLTALELQHRITSATGVRLTSTAVFDHRSLAALADRLLVELTTENGEAHGPAEPDPEPPSEDTSLDTMSAEELVRLALGTDRGERTLTEIDGESR</sequence>
<comment type="caution">
    <text evidence="13">The sequence shown here is derived from an EMBL/GenBank/DDBJ whole genome shotgun (WGS) entry which is preliminary data.</text>
</comment>
<dbReference type="SMART" id="SM01294">
    <property type="entry name" value="PKS_PP_betabranch"/>
    <property type="match status" value="1"/>
</dbReference>
<evidence type="ECO:0000256" key="7">
    <source>
        <dbReference type="ARBA" id="ARBA00023315"/>
    </source>
</evidence>
<dbReference type="PANTHER" id="PTHR43775:SF51">
    <property type="entry name" value="INACTIVE PHENOLPHTHIOCEROL SYNTHESIS POLYKETIDE SYNTHASE TYPE I PKS1-RELATED"/>
    <property type="match status" value="1"/>
</dbReference>
<dbReference type="InterPro" id="IPR020807">
    <property type="entry name" value="PKS_DH"/>
</dbReference>
<feature type="active site" description="Proton donor; for dehydratase activity" evidence="8">
    <location>
        <position position="1101"/>
    </location>
</feature>
<feature type="region of interest" description="C-terminal hotdog fold" evidence="8">
    <location>
        <begin position="1042"/>
        <end position="1177"/>
    </location>
</feature>
<feature type="region of interest" description="Disordered" evidence="9">
    <location>
        <begin position="1"/>
        <end position="20"/>
    </location>
</feature>
<feature type="domain" description="Carrier" evidence="10">
    <location>
        <begin position="1663"/>
        <end position="1738"/>
    </location>
</feature>
<dbReference type="InterPro" id="IPR036736">
    <property type="entry name" value="ACP-like_sf"/>
</dbReference>
<feature type="domain" description="Ketosynthase family 3 (KS3)" evidence="11">
    <location>
        <begin position="20"/>
        <end position="440"/>
    </location>
</feature>
<dbReference type="CDD" id="cd00833">
    <property type="entry name" value="PKS"/>
    <property type="match status" value="1"/>
</dbReference>
<dbReference type="InterPro" id="IPR018201">
    <property type="entry name" value="Ketoacyl_synth_AS"/>
</dbReference>
<dbReference type="InterPro" id="IPR020841">
    <property type="entry name" value="PKS_Beta-ketoAc_synthase_dom"/>
</dbReference>
<keyword evidence="14" id="KW-1185">Reference proteome</keyword>
<dbReference type="CDD" id="cd08956">
    <property type="entry name" value="KR_3_FAS_SDR_x"/>
    <property type="match status" value="1"/>
</dbReference>
<dbReference type="SMART" id="SM00825">
    <property type="entry name" value="PKS_KS"/>
    <property type="match status" value="1"/>
</dbReference>
<dbReference type="InterPro" id="IPR049551">
    <property type="entry name" value="PKS_DH_C"/>
</dbReference>
<dbReference type="Pfam" id="PF00550">
    <property type="entry name" value="PP-binding"/>
    <property type="match status" value="1"/>
</dbReference>
<dbReference type="SUPFAM" id="SSF47336">
    <property type="entry name" value="ACP-like"/>
    <property type="match status" value="1"/>
</dbReference>
<dbReference type="InterPro" id="IPR049552">
    <property type="entry name" value="PKS_DH_N"/>
</dbReference>
<dbReference type="PROSITE" id="PS52019">
    <property type="entry name" value="PKS_MFAS_DH"/>
    <property type="match status" value="1"/>
</dbReference>
<dbReference type="Pfam" id="PF21089">
    <property type="entry name" value="PKS_DH_N"/>
    <property type="match status" value="1"/>
</dbReference>
<dbReference type="SUPFAM" id="SSF53901">
    <property type="entry name" value="Thiolase-like"/>
    <property type="match status" value="1"/>
</dbReference>
<dbReference type="InterPro" id="IPR057326">
    <property type="entry name" value="KR_dom"/>
</dbReference>
<dbReference type="PROSITE" id="PS50075">
    <property type="entry name" value="CARRIER"/>
    <property type="match status" value="1"/>
</dbReference>
<dbReference type="InterPro" id="IPR036291">
    <property type="entry name" value="NAD(P)-bd_dom_sf"/>
</dbReference>
<evidence type="ECO:0000256" key="1">
    <source>
        <dbReference type="ARBA" id="ARBA00004792"/>
    </source>
</evidence>
<dbReference type="Gene3D" id="3.30.70.3290">
    <property type="match status" value="1"/>
</dbReference>